<gene>
    <name evidence="1" type="ORF">LSTR_LSTR001696</name>
</gene>
<dbReference type="EMBL" id="QKKF02012754">
    <property type="protein sequence ID" value="RZF43435.1"/>
    <property type="molecule type" value="Genomic_DNA"/>
</dbReference>
<dbReference type="AlphaFoldDB" id="A0A482XBU1"/>
<organism evidence="1 2">
    <name type="scientific">Laodelphax striatellus</name>
    <name type="common">Small brown planthopper</name>
    <name type="synonym">Delphax striatella</name>
    <dbReference type="NCBI Taxonomy" id="195883"/>
    <lineage>
        <taxon>Eukaryota</taxon>
        <taxon>Metazoa</taxon>
        <taxon>Ecdysozoa</taxon>
        <taxon>Arthropoda</taxon>
        <taxon>Hexapoda</taxon>
        <taxon>Insecta</taxon>
        <taxon>Pterygota</taxon>
        <taxon>Neoptera</taxon>
        <taxon>Paraneoptera</taxon>
        <taxon>Hemiptera</taxon>
        <taxon>Auchenorrhyncha</taxon>
        <taxon>Fulgoroidea</taxon>
        <taxon>Delphacidae</taxon>
        <taxon>Criomorphinae</taxon>
        <taxon>Laodelphax</taxon>
    </lineage>
</organism>
<evidence type="ECO:0000313" key="2">
    <source>
        <dbReference type="Proteomes" id="UP000291343"/>
    </source>
</evidence>
<comment type="caution">
    <text evidence="1">The sequence shown here is derived from an EMBL/GenBank/DDBJ whole genome shotgun (WGS) entry which is preliminary data.</text>
</comment>
<evidence type="ECO:0000313" key="1">
    <source>
        <dbReference type="EMBL" id="RZF43435.1"/>
    </source>
</evidence>
<sequence>MSAAAGSKAITWQSPMLTTATRMVSLSMMGMAHCNCLLVRPKEPRQFSGDICQCLDFRLMKGRVPLFSFALLSAIAKNMSSTLSFIFDTVAGIILNKQLSKHNSPP</sequence>
<proteinExistence type="predicted"/>
<protein>
    <submittedName>
        <fullName evidence="1">Uncharacterized protein</fullName>
    </submittedName>
</protein>
<dbReference type="InParanoid" id="A0A482XBU1"/>
<name>A0A482XBU1_LAOST</name>
<dbReference type="Proteomes" id="UP000291343">
    <property type="component" value="Unassembled WGS sequence"/>
</dbReference>
<accession>A0A482XBU1</accession>
<reference evidence="1 2" key="1">
    <citation type="journal article" date="2017" name="Gigascience">
        <title>Genome sequence of the small brown planthopper, Laodelphax striatellus.</title>
        <authorList>
            <person name="Zhu J."/>
            <person name="Jiang F."/>
            <person name="Wang X."/>
            <person name="Yang P."/>
            <person name="Bao Y."/>
            <person name="Zhao W."/>
            <person name="Wang W."/>
            <person name="Lu H."/>
            <person name="Wang Q."/>
            <person name="Cui N."/>
            <person name="Li J."/>
            <person name="Chen X."/>
            <person name="Luo L."/>
            <person name="Yu J."/>
            <person name="Kang L."/>
            <person name="Cui F."/>
        </authorList>
    </citation>
    <scope>NUCLEOTIDE SEQUENCE [LARGE SCALE GENOMIC DNA]</scope>
    <source>
        <strain evidence="1">Lst14</strain>
    </source>
</reference>
<keyword evidence="2" id="KW-1185">Reference proteome</keyword>